<dbReference type="SMART" id="SM00418">
    <property type="entry name" value="HTH_ARSR"/>
    <property type="match status" value="1"/>
</dbReference>
<dbReference type="GO" id="GO:0003700">
    <property type="term" value="F:DNA-binding transcription factor activity"/>
    <property type="evidence" value="ECO:0007669"/>
    <property type="project" value="InterPro"/>
</dbReference>
<evidence type="ECO:0000256" key="2">
    <source>
        <dbReference type="ARBA" id="ARBA00023015"/>
    </source>
</evidence>
<keyword evidence="4" id="KW-0804">Transcription</keyword>
<proteinExistence type="predicted"/>
<name>A0A9X3AGQ8_9GAMM</name>
<dbReference type="RefSeq" id="WP_260975701.1">
    <property type="nucleotide sequence ID" value="NZ_JAOANI010000014.1"/>
</dbReference>
<protein>
    <submittedName>
        <fullName evidence="6">Metalloregulator ArsR/SmtB family transcription factor</fullName>
    </submittedName>
</protein>
<dbReference type="SUPFAM" id="SSF46785">
    <property type="entry name" value="Winged helix' DNA-binding domain"/>
    <property type="match status" value="1"/>
</dbReference>
<keyword evidence="1" id="KW-0059">Arsenical resistance</keyword>
<dbReference type="Gene3D" id="1.10.10.10">
    <property type="entry name" value="Winged helix-like DNA-binding domain superfamily/Winged helix DNA-binding domain"/>
    <property type="match status" value="1"/>
</dbReference>
<dbReference type="PANTHER" id="PTHR33154:SF18">
    <property type="entry name" value="ARSENICAL RESISTANCE OPERON REPRESSOR"/>
    <property type="match status" value="1"/>
</dbReference>
<dbReference type="PROSITE" id="PS50987">
    <property type="entry name" value="HTH_ARSR_2"/>
    <property type="match status" value="1"/>
</dbReference>
<evidence type="ECO:0000259" key="5">
    <source>
        <dbReference type="PROSITE" id="PS50987"/>
    </source>
</evidence>
<dbReference type="InterPro" id="IPR036390">
    <property type="entry name" value="WH_DNA-bd_sf"/>
</dbReference>
<reference evidence="6" key="2">
    <citation type="submission" date="2022-08" db="EMBL/GenBank/DDBJ databases">
        <authorList>
            <person name="Dong C."/>
        </authorList>
    </citation>
    <scope>NUCLEOTIDE SEQUENCE</scope>
    <source>
        <strain evidence="6">59MF3M-4</strain>
    </source>
</reference>
<dbReference type="InterPro" id="IPR011991">
    <property type="entry name" value="ArsR-like_HTH"/>
</dbReference>
<feature type="domain" description="HTH arsR-type" evidence="5">
    <location>
        <begin position="1"/>
        <end position="93"/>
    </location>
</feature>
<dbReference type="Proteomes" id="UP001147830">
    <property type="component" value="Unassembled WGS sequence"/>
</dbReference>
<organism evidence="6 7">
    <name type="scientific">Thalassolituus pacificus</name>
    <dbReference type="NCBI Taxonomy" id="2975440"/>
    <lineage>
        <taxon>Bacteria</taxon>
        <taxon>Pseudomonadati</taxon>
        <taxon>Pseudomonadota</taxon>
        <taxon>Gammaproteobacteria</taxon>
        <taxon>Oceanospirillales</taxon>
        <taxon>Oceanospirillaceae</taxon>
        <taxon>Thalassolituus</taxon>
    </lineage>
</organism>
<comment type="caution">
    <text evidence="6">The sequence shown here is derived from an EMBL/GenBank/DDBJ whole genome shotgun (WGS) entry which is preliminary data.</text>
</comment>
<keyword evidence="3" id="KW-0238">DNA-binding</keyword>
<evidence type="ECO:0000256" key="4">
    <source>
        <dbReference type="ARBA" id="ARBA00023163"/>
    </source>
</evidence>
<dbReference type="InterPro" id="IPR001845">
    <property type="entry name" value="HTH_ArsR_DNA-bd_dom"/>
</dbReference>
<evidence type="ECO:0000256" key="1">
    <source>
        <dbReference type="ARBA" id="ARBA00022849"/>
    </source>
</evidence>
<evidence type="ECO:0000313" key="7">
    <source>
        <dbReference type="Proteomes" id="UP001147830"/>
    </source>
</evidence>
<accession>A0A9X3AGQ8</accession>
<dbReference type="GO" id="GO:0003677">
    <property type="term" value="F:DNA binding"/>
    <property type="evidence" value="ECO:0007669"/>
    <property type="project" value="UniProtKB-KW"/>
</dbReference>
<keyword evidence="7" id="KW-1185">Reference proteome</keyword>
<reference evidence="6" key="1">
    <citation type="journal article" date="2022" name="Front. Microbiol.">
        <title>Genome-based taxonomic rearrangement of Oceanobacter-related bacteria including the description of Thalassolituus hydrocarbonoclasticus sp. nov. and Thalassolituus pacificus sp. nov. and emended description of the genus Thalassolituus.</title>
        <authorList>
            <person name="Dong C."/>
            <person name="Wei L."/>
            <person name="Wang J."/>
            <person name="Lai Q."/>
            <person name="Huang Z."/>
            <person name="Shao Z."/>
        </authorList>
    </citation>
    <scope>NUCLEOTIDE SEQUENCE</scope>
    <source>
        <strain evidence="6">59MF3M-4</strain>
    </source>
</reference>
<dbReference type="PRINTS" id="PR00778">
    <property type="entry name" value="HTHARSR"/>
</dbReference>
<keyword evidence="2" id="KW-0805">Transcription regulation</keyword>
<sequence>MVCVVNPLTLFKCLNDETRLVMVLLLQQHGELCVCDLMAALEESQPKISRHLAQLRTAQLLSSEKRGQWVYYRLHPQLPEWAVQVLETTLTANHDFVAPYTKRCSALTAANSSSCC</sequence>
<dbReference type="Pfam" id="PF01022">
    <property type="entry name" value="HTH_5"/>
    <property type="match status" value="1"/>
</dbReference>
<dbReference type="InterPro" id="IPR018334">
    <property type="entry name" value="ArsR_HTH"/>
</dbReference>
<evidence type="ECO:0000313" key="6">
    <source>
        <dbReference type="EMBL" id="MCT7358771.1"/>
    </source>
</evidence>
<dbReference type="InterPro" id="IPR051081">
    <property type="entry name" value="HTH_MetalResp_TranReg"/>
</dbReference>
<dbReference type="PROSITE" id="PS00846">
    <property type="entry name" value="HTH_ARSR_1"/>
    <property type="match status" value="1"/>
</dbReference>
<dbReference type="GO" id="GO:0046685">
    <property type="term" value="P:response to arsenic-containing substance"/>
    <property type="evidence" value="ECO:0007669"/>
    <property type="project" value="UniProtKB-KW"/>
</dbReference>
<gene>
    <name evidence="6" type="ORF">NYR02_07040</name>
</gene>
<dbReference type="PANTHER" id="PTHR33154">
    <property type="entry name" value="TRANSCRIPTIONAL REGULATOR, ARSR FAMILY"/>
    <property type="match status" value="1"/>
</dbReference>
<evidence type="ECO:0000256" key="3">
    <source>
        <dbReference type="ARBA" id="ARBA00023125"/>
    </source>
</evidence>
<dbReference type="FunFam" id="1.10.10.10:FF:000279">
    <property type="entry name" value="Transcriptional regulator, ArsR family"/>
    <property type="match status" value="1"/>
</dbReference>
<dbReference type="CDD" id="cd00090">
    <property type="entry name" value="HTH_ARSR"/>
    <property type="match status" value="1"/>
</dbReference>
<dbReference type="NCBIfam" id="NF033788">
    <property type="entry name" value="HTH_metalloreg"/>
    <property type="match status" value="1"/>
</dbReference>
<dbReference type="EMBL" id="JAOANI010000014">
    <property type="protein sequence ID" value="MCT7358771.1"/>
    <property type="molecule type" value="Genomic_DNA"/>
</dbReference>
<dbReference type="AlphaFoldDB" id="A0A9X3AGQ8"/>
<dbReference type="NCBIfam" id="NF007528">
    <property type="entry name" value="PRK10141.1"/>
    <property type="match status" value="1"/>
</dbReference>
<dbReference type="InterPro" id="IPR036388">
    <property type="entry name" value="WH-like_DNA-bd_sf"/>
</dbReference>